<dbReference type="GO" id="GO:0016740">
    <property type="term" value="F:transferase activity"/>
    <property type="evidence" value="ECO:0007669"/>
    <property type="project" value="UniProtKB-KW"/>
</dbReference>
<protein>
    <submittedName>
        <fullName evidence="2">Polysaccharide pyruvyl transferase family protein</fullName>
    </submittedName>
</protein>
<dbReference type="Proteomes" id="UP001497045">
    <property type="component" value="Unassembled WGS sequence"/>
</dbReference>
<gene>
    <name evidence="2" type="ORF">AAEO60_12805</name>
</gene>
<keyword evidence="2" id="KW-0808">Transferase</keyword>
<name>A0ABU9IGK6_9SPHN</name>
<evidence type="ECO:0000259" key="1">
    <source>
        <dbReference type="Pfam" id="PF04230"/>
    </source>
</evidence>
<organism evidence="2 3">
    <name type="scientific">Aurantiacibacter gilvus</name>
    <dbReference type="NCBI Taxonomy" id="3139141"/>
    <lineage>
        <taxon>Bacteria</taxon>
        <taxon>Pseudomonadati</taxon>
        <taxon>Pseudomonadota</taxon>
        <taxon>Alphaproteobacteria</taxon>
        <taxon>Sphingomonadales</taxon>
        <taxon>Erythrobacteraceae</taxon>
        <taxon>Aurantiacibacter</taxon>
    </lineage>
</organism>
<dbReference type="InterPro" id="IPR007345">
    <property type="entry name" value="Polysacch_pyruvyl_Trfase"/>
</dbReference>
<keyword evidence="3" id="KW-1185">Reference proteome</keyword>
<dbReference type="PANTHER" id="PTHR36836:SF1">
    <property type="entry name" value="COLANIC ACID BIOSYNTHESIS PROTEIN WCAK"/>
    <property type="match status" value="1"/>
</dbReference>
<dbReference type="RefSeq" id="WP_341674099.1">
    <property type="nucleotide sequence ID" value="NZ_JBBYHV010000002.1"/>
</dbReference>
<evidence type="ECO:0000313" key="3">
    <source>
        <dbReference type="Proteomes" id="UP001497045"/>
    </source>
</evidence>
<comment type="caution">
    <text evidence="2">The sequence shown here is derived from an EMBL/GenBank/DDBJ whole genome shotgun (WGS) entry which is preliminary data.</text>
</comment>
<sequence length="338" mass="37261">MITALLLNDTRIDNHHGCTTVIETIDRLCAANGVEVVARVPAHADWRQDAAALEAFRQVDLVLVNGEGTIHHDRPAGRLLLEAGAHAAGLGKPAVLLNATWQANSAEALDLLRSFSIVSVRESASEAELVGHGFSPRRIPDLALFHEPQMAVRREGVRYCDSVQGGKAMALYRRMWKLGADPLPITRLDYHPMIVLRWLRRWSPRKTALLNPVHLALALRATWQDYTRQVAGRDDLTTRVAASELIVTGRFHMMIFALAASTPLLALASNTHKIGATMRDAGLEDWRQVDDIAAIDAALLEKASRWHGDEEARLRAFLEEGCSAMRTLFADVAQLAGQ</sequence>
<accession>A0ABU9IGK6</accession>
<dbReference type="PANTHER" id="PTHR36836">
    <property type="entry name" value="COLANIC ACID BIOSYNTHESIS PROTEIN WCAK"/>
    <property type="match status" value="1"/>
</dbReference>
<dbReference type="Pfam" id="PF04230">
    <property type="entry name" value="PS_pyruv_trans"/>
    <property type="match status" value="1"/>
</dbReference>
<proteinExistence type="predicted"/>
<dbReference type="EMBL" id="JBBYHV010000002">
    <property type="protein sequence ID" value="MEL1251549.1"/>
    <property type="molecule type" value="Genomic_DNA"/>
</dbReference>
<reference evidence="2 3" key="1">
    <citation type="submission" date="2024-04" db="EMBL/GenBank/DDBJ databases">
        <title>Aurantiacibacter sp. DGU6 16S ribosomal RNA gene Genome sequencing and assembly.</title>
        <authorList>
            <person name="Park S."/>
        </authorList>
    </citation>
    <scope>NUCLEOTIDE SEQUENCE [LARGE SCALE GENOMIC DNA]</scope>
    <source>
        <strain evidence="2 3">DGU6</strain>
    </source>
</reference>
<feature type="domain" description="Polysaccharide pyruvyl transferase" evidence="1">
    <location>
        <begin position="59"/>
        <end position="269"/>
    </location>
</feature>
<evidence type="ECO:0000313" key="2">
    <source>
        <dbReference type="EMBL" id="MEL1251549.1"/>
    </source>
</evidence>